<reference evidence="3" key="1">
    <citation type="journal article" date="2019" name="Int. J. Syst. Evol. Microbiol.">
        <title>The Global Catalogue of Microorganisms (GCM) 10K type strain sequencing project: providing services to taxonomists for standard genome sequencing and annotation.</title>
        <authorList>
            <consortium name="The Broad Institute Genomics Platform"/>
            <consortium name="The Broad Institute Genome Sequencing Center for Infectious Disease"/>
            <person name="Wu L."/>
            <person name="Ma J."/>
        </authorList>
    </citation>
    <scope>NUCLEOTIDE SEQUENCE [LARGE SCALE GENOMIC DNA]</scope>
    <source>
        <strain evidence="3">JCM 16603</strain>
    </source>
</reference>
<feature type="domain" description="DUF4143" evidence="1">
    <location>
        <begin position="117"/>
        <end position="238"/>
    </location>
</feature>
<sequence length="300" mass="34296">MLDEASLRLIEAHHGIRRADSAALIGLASDQPVVLEPVGSFDLQRMWFRGRFARSLFAASGLESDQWRARNEDELLPLGGDLPGHSPLVPHPWRWFAIENGHEETGLLKRSRLRRDAFDRLRDVGEQRDLIFRLPPWSPPGESSPWPGFIYLTDPGILHHLLGLPEAELKDWQRRSLRYRDPVWDRRRELSWEGFAISCLVRAVGVRGRASYWTAPDGEIDLVLQWSQSRECWAIEITLGRSKRIKSHFERGCGEVQATRAILLHNSLVGAPKIKWDRDMARNLEIMNLEEALLAVDAGP</sequence>
<name>A0ABP7SCT8_9SPHN</name>
<gene>
    <name evidence="2" type="ORF">GCM10022211_25400</name>
</gene>
<evidence type="ECO:0000313" key="2">
    <source>
        <dbReference type="EMBL" id="GAA4009997.1"/>
    </source>
</evidence>
<dbReference type="EMBL" id="BAAAZD010000002">
    <property type="protein sequence ID" value="GAA4009997.1"/>
    <property type="molecule type" value="Genomic_DNA"/>
</dbReference>
<accession>A0ABP7SCT8</accession>
<dbReference type="RefSeq" id="WP_344710896.1">
    <property type="nucleotide sequence ID" value="NZ_BAAAZD010000002.1"/>
</dbReference>
<keyword evidence="3" id="KW-1185">Reference proteome</keyword>
<dbReference type="Proteomes" id="UP001501310">
    <property type="component" value="Unassembled WGS sequence"/>
</dbReference>
<evidence type="ECO:0000259" key="1">
    <source>
        <dbReference type="Pfam" id="PF13635"/>
    </source>
</evidence>
<proteinExistence type="predicted"/>
<protein>
    <recommendedName>
        <fullName evidence="1">DUF4143 domain-containing protein</fullName>
    </recommendedName>
</protein>
<comment type="caution">
    <text evidence="2">The sequence shown here is derived from an EMBL/GenBank/DDBJ whole genome shotgun (WGS) entry which is preliminary data.</text>
</comment>
<evidence type="ECO:0000313" key="3">
    <source>
        <dbReference type="Proteomes" id="UP001501310"/>
    </source>
</evidence>
<organism evidence="2 3">
    <name type="scientific">Sphingomonas humi</name>
    <dbReference type="NCBI Taxonomy" id="335630"/>
    <lineage>
        <taxon>Bacteria</taxon>
        <taxon>Pseudomonadati</taxon>
        <taxon>Pseudomonadota</taxon>
        <taxon>Alphaproteobacteria</taxon>
        <taxon>Sphingomonadales</taxon>
        <taxon>Sphingomonadaceae</taxon>
        <taxon>Sphingomonas</taxon>
    </lineage>
</organism>
<dbReference type="InterPro" id="IPR025420">
    <property type="entry name" value="DUF4143"/>
</dbReference>
<dbReference type="Pfam" id="PF13635">
    <property type="entry name" value="DUF4143"/>
    <property type="match status" value="1"/>
</dbReference>